<protein>
    <recommendedName>
        <fullName evidence="3">Peptidase M1 membrane alanine aminopeptidase domain-containing protein</fullName>
    </recommendedName>
</protein>
<organism evidence="1 2">
    <name type="scientific">Candidatus Pullichristensenella stercorigallinarum</name>
    <dbReference type="NCBI Taxonomy" id="2840909"/>
    <lineage>
        <taxon>Bacteria</taxon>
        <taxon>Bacillati</taxon>
        <taxon>Bacillota</taxon>
        <taxon>Clostridia</taxon>
        <taxon>Candidatus Pullichristensenella</taxon>
    </lineage>
</organism>
<name>A0A9D0ZNW2_9FIRM</name>
<evidence type="ECO:0000313" key="1">
    <source>
        <dbReference type="EMBL" id="HIQ83890.1"/>
    </source>
</evidence>
<reference evidence="1" key="2">
    <citation type="journal article" date="2021" name="PeerJ">
        <title>Extensive microbial diversity within the chicken gut microbiome revealed by metagenomics and culture.</title>
        <authorList>
            <person name="Gilroy R."/>
            <person name="Ravi A."/>
            <person name="Getino M."/>
            <person name="Pursley I."/>
            <person name="Horton D.L."/>
            <person name="Alikhan N.F."/>
            <person name="Baker D."/>
            <person name="Gharbi K."/>
            <person name="Hall N."/>
            <person name="Watson M."/>
            <person name="Adriaenssens E.M."/>
            <person name="Foster-Nyarko E."/>
            <person name="Jarju S."/>
            <person name="Secka A."/>
            <person name="Antonio M."/>
            <person name="Oren A."/>
            <person name="Chaudhuri R.R."/>
            <person name="La Ragione R."/>
            <person name="Hildebrand F."/>
            <person name="Pallen M.J."/>
        </authorList>
    </citation>
    <scope>NUCLEOTIDE SEQUENCE</scope>
    <source>
        <strain evidence="1">ChiSjej6B24-2974</strain>
    </source>
</reference>
<dbReference type="InterPro" id="IPR027268">
    <property type="entry name" value="Peptidase_M4/M1_CTD_sf"/>
</dbReference>
<accession>A0A9D0ZNW2</accession>
<dbReference type="Proteomes" id="UP000824260">
    <property type="component" value="Unassembled WGS sequence"/>
</dbReference>
<dbReference type="Gene3D" id="1.10.390.10">
    <property type="entry name" value="Neutral Protease Domain 2"/>
    <property type="match status" value="1"/>
</dbReference>
<gene>
    <name evidence="1" type="ORF">IAA52_12430</name>
</gene>
<reference evidence="1" key="1">
    <citation type="submission" date="2020-10" db="EMBL/GenBank/DDBJ databases">
        <authorList>
            <person name="Gilroy R."/>
        </authorList>
    </citation>
    <scope>NUCLEOTIDE SEQUENCE</scope>
    <source>
        <strain evidence="1">ChiSjej6B24-2974</strain>
    </source>
</reference>
<evidence type="ECO:0000313" key="2">
    <source>
        <dbReference type="Proteomes" id="UP000824260"/>
    </source>
</evidence>
<dbReference type="EMBL" id="DVFZ01000116">
    <property type="protein sequence ID" value="HIQ83890.1"/>
    <property type="molecule type" value="Genomic_DNA"/>
</dbReference>
<dbReference type="AlphaFoldDB" id="A0A9D0ZNW2"/>
<evidence type="ECO:0008006" key="3">
    <source>
        <dbReference type="Google" id="ProtNLM"/>
    </source>
</evidence>
<sequence length="490" mass="54082">MRVLALGLAVLLLLGTVVSIVFTHDHAHGEENRVADSFAIEAEFLEEAQALQIRQRLLYTNGTGQALDRVEFAVYGNMFRRQSALMYESDVWPDVFPQGNAVGGLEFSQVLFDGEAADWGMLDENELFMRVACDLEPGETGEFLFEYTILLTQNAASLGVGESDWRLRGFYVQPLKFEGGEFVATSPLQQTNYVYVGRADYTFSITLPERYLLAGPGEISSAGNGDGARAWTLSATGLRELCISFGMRWREYEAETASGTRLRVLASSRQGGPEALDTALAALEAYESWFGPLGWDVTIAQSDYALEPLALQGIIWADEDGLFNAMALRRALARQFFGYSAYAMPIEDAWLADSISAYVACLALKEAEGQDAFLDYLNSQIVPEAQYTLPGGLEVTTSAAIFTASEYESVVLGRGALVMHELCRAMGEESFLNGLRLFYEHGLAMDVVGEYDLVDALDNASGGSWEDFLTDWLFNVADYYVESYTLDYVD</sequence>
<dbReference type="SUPFAM" id="SSF55486">
    <property type="entry name" value="Metalloproteases ('zincins'), catalytic domain"/>
    <property type="match status" value="1"/>
</dbReference>
<comment type="caution">
    <text evidence="1">The sequence shown here is derived from an EMBL/GenBank/DDBJ whole genome shotgun (WGS) entry which is preliminary data.</text>
</comment>
<proteinExistence type="predicted"/>